<comment type="caution">
    <text evidence="1">The sequence shown here is derived from an EMBL/GenBank/DDBJ whole genome shotgun (WGS) entry which is preliminary data.</text>
</comment>
<dbReference type="RefSeq" id="WP_221242524.1">
    <property type="nucleotide sequence ID" value="NZ_JACIBV010000002.1"/>
</dbReference>
<organism evidence="1 2">
    <name type="scientific">Nonomuraea dietziae</name>
    <dbReference type="NCBI Taxonomy" id="65515"/>
    <lineage>
        <taxon>Bacteria</taxon>
        <taxon>Bacillati</taxon>
        <taxon>Actinomycetota</taxon>
        <taxon>Actinomycetes</taxon>
        <taxon>Streptosporangiales</taxon>
        <taxon>Streptosporangiaceae</taxon>
        <taxon>Nonomuraea</taxon>
    </lineage>
</organism>
<proteinExistence type="predicted"/>
<dbReference type="AlphaFoldDB" id="A0A7W5YCA3"/>
<dbReference type="EMBL" id="JACIBV010000002">
    <property type="protein sequence ID" value="MBB3732903.1"/>
    <property type="molecule type" value="Genomic_DNA"/>
</dbReference>
<evidence type="ECO:0000313" key="1">
    <source>
        <dbReference type="EMBL" id="MBB3732903.1"/>
    </source>
</evidence>
<evidence type="ECO:0000313" key="2">
    <source>
        <dbReference type="Proteomes" id="UP000579945"/>
    </source>
</evidence>
<reference evidence="1 2" key="1">
    <citation type="submission" date="2020-08" db="EMBL/GenBank/DDBJ databases">
        <title>Sequencing the genomes of 1000 actinobacteria strains.</title>
        <authorList>
            <person name="Klenk H.-P."/>
        </authorList>
    </citation>
    <scope>NUCLEOTIDE SEQUENCE [LARGE SCALE GENOMIC DNA]</scope>
    <source>
        <strain evidence="1 2">DSM 44320</strain>
    </source>
</reference>
<gene>
    <name evidence="1" type="ORF">FHR33_008850</name>
</gene>
<dbReference type="GeneID" id="95394898"/>
<protein>
    <submittedName>
        <fullName evidence="1">Uncharacterized protein</fullName>
    </submittedName>
</protein>
<sequence>MDSQMRDEPVNAPDRCGWCGKVIPPGTGVHGIASDSSVTHDGDAQHDGHRFLTSCGYAHLVALREHYRRRPFLDEELWAGKIARAFERHDVLTVEDLEGVTGLSREQIQRCVAWLETQLYRLR</sequence>
<keyword evidence="2" id="KW-1185">Reference proteome</keyword>
<dbReference type="Proteomes" id="UP000579945">
    <property type="component" value="Unassembled WGS sequence"/>
</dbReference>
<name>A0A7W5YCA3_9ACTN</name>
<accession>A0A7W5YCA3</accession>